<organism evidence="2 3">
    <name type="scientific">Methanospirillum stamsii</name>
    <dbReference type="NCBI Taxonomy" id="1277351"/>
    <lineage>
        <taxon>Archaea</taxon>
        <taxon>Methanobacteriati</taxon>
        <taxon>Methanobacteriota</taxon>
        <taxon>Stenosarchaea group</taxon>
        <taxon>Methanomicrobia</taxon>
        <taxon>Methanomicrobiales</taxon>
        <taxon>Methanospirillaceae</taxon>
        <taxon>Methanospirillum</taxon>
    </lineage>
</organism>
<name>A0A2V2NEA1_9EURY</name>
<dbReference type="Pfam" id="PF01041">
    <property type="entry name" value="DegT_DnrJ_EryC1"/>
    <property type="match status" value="1"/>
</dbReference>
<dbReference type="InterPro" id="IPR015424">
    <property type="entry name" value="PyrdxlP-dep_Trfase"/>
</dbReference>
<dbReference type="InterPro" id="IPR015422">
    <property type="entry name" value="PyrdxlP-dep_Trfase_small"/>
</dbReference>
<dbReference type="InterPro" id="IPR015421">
    <property type="entry name" value="PyrdxlP-dep_Trfase_major"/>
</dbReference>
<gene>
    <name evidence="2" type="ORF">DLD82_10475</name>
</gene>
<dbReference type="GO" id="GO:0008483">
    <property type="term" value="F:transaminase activity"/>
    <property type="evidence" value="ECO:0007669"/>
    <property type="project" value="UniProtKB-KW"/>
</dbReference>
<evidence type="ECO:0000313" key="2">
    <source>
        <dbReference type="EMBL" id="PWR73643.1"/>
    </source>
</evidence>
<accession>A0A2V2NEA1</accession>
<protein>
    <submittedName>
        <fullName evidence="2">Aminotransferase DegT</fullName>
    </submittedName>
</protein>
<evidence type="ECO:0000256" key="1">
    <source>
        <dbReference type="RuleBase" id="RU004508"/>
    </source>
</evidence>
<dbReference type="CDD" id="cd00616">
    <property type="entry name" value="AHBA_syn"/>
    <property type="match status" value="1"/>
</dbReference>
<reference evidence="2 3" key="1">
    <citation type="submission" date="2018-05" db="EMBL/GenBank/DDBJ databases">
        <title>Draft genome of Methanospirillum stamsii Pt1.</title>
        <authorList>
            <person name="Dueholm M.S."/>
            <person name="Nielsen P.H."/>
            <person name="Bakmann L.F."/>
            <person name="Otzen D.E."/>
        </authorList>
    </citation>
    <scope>NUCLEOTIDE SEQUENCE [LARGE SCALE GENOMIC DNA]</scope>
    <source>
        <strain evidence="2 3">Pt1</strain>
    </source>
</reference>
<keyword evidence="2" id="KW-0032">Aminotransferase</keyword>
<dbReference type="GeneID" id="97608628"/>
<keyword evidence="2" id="KW-0808">Transferase</keyword>
<dbReference type="EMBL" id="QGMZ01000018">
    <property type="protein sequence ID" value="PWR73643.1"/>
    <property type="molecule type" value="Genomic_DNA"/>
</dbReference>
<evidence type="ECO:0000313" key="3">
    <source>
        <dbReference type="Proteomes" id="UP000245934"/>
    </source>
</evidence>
<dbReference type="PIRSF" id="PIRSF000390">
    <property type="entry name" value="PLP_StrS"/>
    <property type="match status" value="1"/>
</dbReference>
<dbReference type="RefSeq" id="WP_109941055.1">
    <property type="nucleotide sequence ID" value="NZ_CP176366.1"/>
</dbReference>
<keyword evidence="3" id="KW-1185">Reference proteome</keyword>
<sequence>MIPIARPSIGPEEADAASKVILSGMLASGKEVSAFEEEFSKFSETSSGVATSNGTTALHAAQLALNIGPGDEVIVPSFTFIATATTVSMCGASPVMADIEETTYCIDPESVMEQITSKTKAIIGVHLFGQPCNIGALTDICEDHSLIFIEDCAQAHGAKYQGRSVGSFGTCGCFSFYPTKNMTCGEGGMVVTNDLGLSDRIRRLVNHGQKEKYLHTDLGYNYRLTDVAAAIGRVQLQRLAGLTFSRQENGEFYSNNIQRKGIITPHVRHDSTHVYHQYAIRVTRDAGISRDELAEYLHKKGIGTAIHYPVPVHEQPVYKGKVSGSDCPVSQRLSKEILSLPVYPSLTPDQRETICQAVNECE</sequence>
<dbReference type="GO" id="GO:0000271">
    <property type="term" value="P:polysaccharide biosynthetic process"/>
    <property type="evidence" value="ECO:0007669"/>
    <property type="project" value="TreeGrafter"/>
</dbReference>
<dbReference type="SUPFAM" id="SSF53383">
    <property type="entry name" value="PLP-dependent transferases"/>
    <property type="match status" value="1"/>
</dbReference>
<dbReference type="Proteomes" id="UP000245934">
    <property type="component" value="Unassembled WGS sequence"/>
</dbReference>
<dbReference type="InterPro" id="IPR000653">
    <property type="entry name" value="DegT/StrS_aminotransferase"/>
</dbReference>
<keyword evidence="1" id="KW-0663">Pyridoxal phosphate</keyword>
<dbReference type="PANTHER" id="PTHR30244:SF34">
    <property type="entry name" value="DTDP-4-AMINO-4,6-DIDEOXYGALACTOSE TRANSAMINASE"/>
    <property type="match status" value="1"/>
</dbReference>
<dbReference type="GO" id="GO:0030170">
    <property type="term" value="F:pyridoxal phosphate binding"/>
    <property type="evidence" value="ECO:0007669"/>
    <property type="project" value="TreeGrafter"/>
</dbReference>
<comment type="caution">
    <text evidence="2">The sequence shown here is derived from an EMBL/GenBank/DDBJ whole genome shotgun (WGS) entry which is preliminary data.</text>
</comment>
<dbReference type="AlphaFoldDB" id="A0A2V2NEA1"/>
<comment type="similarity">
    <text evidence="1">Belongs to the DegT/DnrJ/EryC1 family.</text>
</comment>
<proteinExistence type="inferred from homology"/>
<dbReference type="Gene3D" id="3.90.1150.10">
    <property type="entry name" value="Aspartate Aminotransferase, domain 1"/>
    <property type="match status" value="1"/>
</dbReference>
<dbReference type="OrthoDB" id="10355at2157"/>
<dbReference type="Gene3D" id="3.40.640.10">
    <property type="entry name" value="Type I PLP-dependent aspartate aminotransferase-like (Major domain)"/>
    <property type="match status" value="1"/>
</dbReference>
<dbReference type="PANTHER" id="PTHR30244">
    <property type="entry name" value="TRANSAMINASE"/>
    <property type="match status" value="1"/>
</dbReference>